<dbReference type="RefSeq" id="WP_182811469.1">
    <property type="nucleotide sequence ID" value="NZ_JACJFM010000052.1"/>
</dbReference>
<feature type="transmembrane region" description="Helical" evidence="1">
    <location>
        <begin position="87"/>
        <end position="105"/>
    </location>
</feature>
<keyword evidence="3" id="KW-1185">Reference proteome</keyword>
<sequence length="125" mass="14092">MTSEALAFIYRPTGADEIGQFYTFWFSLYFSIHVIWDIVSRHTPPFFLDNLKSKVSETFNALTFTSSLYIIFLVVQGRYNSLGTDAILPLFYSGAIGLVASVSALQPYDSKQVIAEQQQSEKEDA</sequence>
<keyword evidence="1" id="KW-0812">Transmembrane</keyword>
<feature type="transmembrane region" description="Helical" evidence="1">
    <location>
        <begin position="59"/>
        <end position="75"/>
    </location>
</feature>
<organism evidence="2 3">
    <name type="scientific">Oceanospirillum sediminis</name>
    <dbReference type="NCBI Taxonomy" id="2760088"/>
    <lineage>
        <taxon>Bacteria</taxon>
        <taxon>Pseudomonadati</taxon>
        <taxon>Pseudomonadota</taxon>
        <taxon>Gammaproteobacteria</taxon>
        <taxon>Oceanospirillales</taxon>
        <taxon>Oceanospirillaceae</taxon>
        <taxon>Oceanospirillum</taxon>
    </lineage>
</organism>
<dbReference type="EMBL" id="JACJFM010000052">
    <property type="protein sequence ID" value="MBB1489364.1"/>
    <property type="molecule type" value="Genomic_DNA"/>
</dbReference>
<dbReference type="Proteomes" id="UP000565262">
    <property type="component" value="Unassembled WGS sequence"/>
</dbReference>
<accession>A0A839IXP1</accession>
<reference evidence="2 3" key="1">
    <citation type="submission" date="2020-08" db="EMBL/GenBank/DDBJ databases">
        <title>Oceanospirillum sp. nov. isolated from marine sediment.</title>
        <authorList>
            <person name="Ji X."/>
        </authorList>
    </citation>
    <scope>NUCLEOTIDE SEQUENCE [LARGE SCALE GENOMIC DNA]</scope>
    <source>
        <strain evidence="2 3">D5</strain>
    </source>
</reference>
<evidence type="ECO:0000256" key="1">
    <source>
        <dbReference type="SAM" id="Phobius"/>
    </source>
</evidence>
<name>A0A839IXP1_9GAMM</name>
<keyword evidence="1" id="KW-0472">Membrane</keyword>
<evidence type="ECO:0000313" key="2">
    <source>
        <dbReference type="EMBL" id="MBB1489364.1"/>
    </source>
</evidence>
<gene>
    <name evidence="2" type="ORF">H4O21_22395</name>
</gene>
<feature type="transmembrane region" description="Helical" evidence="1">
    <location>
        <begin position="21"/>
        <end position="39"/>
    </location>
</feature>
<keyword evidence="1" id="KW-1133">Transmembrane helix</keyword>
<proteinExistence type="predicted"/>
<dbReference type="AlphaFoldDB" id="A0A839IXP1"/>
<evidence type="ECO:0000313" key="3">
    <source>
        <dbReference type="Proteomes" id="UP000565262"/>
    </source>
</evidence>
<protein>
    <submittedName>
        <fullName evidence="2">Uncharacterized protein</fullName>
    </submittedName>
</protein>
<comment type="caution">
    <text evidence="2">The sequence shown here is derived from an EMBL/GenBank/DDBJ whole genome shotgun (WGS) entry which is preliminary data.</text>
</comment>